<keyword evidence="2" id="KW-1185">Reference proteome</keyword>
<dbReference type="PROSITE" id="PS51257">
    <property type="entry name" value="PROKAR_LIPOPROTEIN"/>
    <property type="match status" value="1"/>
</dbReference>
<dbReference type="EMBL" id="JAESIY010000009">
    <property type="protein sequence ID" value="MBL3657866.1"/>
    <property type="molecule type" value="Genomic_DNA"/>
</dbReference>
<accession>A0A937K1U5</accession>
<organism evidence="1 2">
    <name type="scientific">Fulvivirga sediminis</name>
    <dbReference type="NCBI Taxonomy" id="2803949"/>
    <lineage>
        <taxon>Bacteria</taxon>
        <taxon>Pseudomonadati</taxon>
        <taxon>Bacteroidota</taxon>
        <taxon>Cytophagia</taxon>
        <taxon>Cytophagales</taxon>
        <taxon>Fulvivirgaceae</taxon>
        <taxon>Fulvivirga</taxon>
    </lineage>
</organism>
<evidence type="ECO:0008006" key="3">
    <source>
        <dbReference type="Google" id="ProtNLM"/>
    </source>
</evidence>
<comment type="caution">
    <text evidence="1">The sequence shown here is derived from an EMBL/GenBank/DDBJ whole genome shotgun (WGS) entry which is preliminary data.</text>
</comment>
<evidence type="ECO:0000313" key="2">
    <source>
        <dbReference type="Proteomes" id="UP000659388"/>
    </source>
</evidence>
<name>A0A937K1U5_9BACT</name>
<proteinExistence type="predicted"/>
<gene>
    <name evidence="1" type="ORF">JL102_17075</name>
</gene>
<sequence>MKNIFIYLITFLLLAACFQEQDNPLIDSARIIKATCNDGILNQDEEDIDCGGVCKICRPENCSEQLESNSLIIDGERYTFQDLYVRHYFIQSDYVIAATKSNGKNNFKLSIRFEGYLPYNSKKYDITENFQGEESTAYMELIGDEFSNDYYAYSGKVYIEKTDNYYIIEFCDVKLKNEYNNEINASGKLIHD</sequence>
<dbReference type="RefSeq" id="WP_202245649.1">
    <property type="nucleotide sequence ID" value="NZ_JAESIY010000009.1"/>
</dbReference>
<evidence type="ECO:0000313" key="1">
    <source>
        <dbReference type="EMBL" id="MBL3657866.1"/>
    </source>
</evidence>
<protein>
    <recommendedName>
        <fullName evidence="3">Lipoprotein</fullName>
    </recommendedName>
</protein>
<dbReference type="Proteomes" id="UP000659388">
    <property type="component" value="Unassembled WGS sequence"/>
</dbReference>
<dbReference type="AlphaFoldDB" id="A0A937K1U5"/>
<reference evidence="1" key="1">
    <citation type="submission" date="2021-01" db="EMBL/GenBank/DDBJ databases">
        <title>Fulvivirga kasyanovii gen. nov., sp nov., a novel member of the phylum Bacteroidetes isolated from seawater in a mussel farm.</title>
        <authorList>
            <person name="Zhao L.-H."/>
            <person name="Wang Z.-J."/>
        </authorList>
    </citation>
    <scope>NUCLEOTIDE SEQUENCE</scope>
    <source>
        <strain evidence="1">2943</strain>
    </source>
</reference>